<dbReference type="PANTHER" id="PTHR45740">
    <property type="entry name" value="POLY [ADP-RIBOSE] POLYMERASE"/>
    <property type="match status" value="1"/>
</dbReference>
<dbReference type="AlphaFoldDB" id="A0A067R443"/>
<proteinExistence type="predicted"/>
<evidence type="ECO:0000259" key="2">
    <source>
        <dbReference type="PROSITE" id="PS51059"/>
    </source>
</evidence>
<keyword evidence="1" id="KW-0808">Transferase</keyword>
<protein>
    <recommendedName>
        <fullName evidence="1">Poly [ADP-ribose] polymerase</fullName>
        <shortName evidence="1">PARP</shortName>
        <ecNumber evidence="1">2.4.2.-</ecNumber>
    </recommendedName>
</protein>
<name>A0A067R443_ZOONE</name>
<reference evidence="3 4" key="1">
    <citation type="journal article" date="2014" name="Nat. Commun.">
        <title>Molecular traces of alternative social organization in a termite genome.</title>
        <authorList>
            <person name="Terrapon N."/>
            <person name="Li C."/>
            <person name="Robertson H.M."/>
            <person name="Ji L."/>
            <person name="Meng X."/>
            <person name="Booth W."/>
            <person name="Chen Z."/>
            <person name="Childers C.P."/>
            <person name="Glastad K.M."/>
            <person name="Gokhale K."/>
            <person name="Gowin J."/>
            <person name="Gronenberg W."/>
            <person name="Hermansen R.A."/>
            <person name="Hu H."/>
            <person name="Hunt B.G."/>
            <person name="Huylmans A.K."/>
            <person name="Khalil S.M."/>
            <person name="Mitchell R.D."/>
            <person name="Munoz-Torres M.C."/>
            <person name="Mustard J.A."/>
            <person name="Pan H."/>
            <person name="Reese J.T."/>
            <person name="Scharf M.E."/>
            <person name="Sun F."/>
            <person name="Vogel H."/>
            <person name="Xiao J."/>
            <person name="Yang W."/>
            <person name="Yang Z."/>
            <person name="Yang Z."/>
            <person name="Zhou J."/>
            <person name="Zhu J."/>
            <person name="Brent C.S."/>
            <person name="Elsik C.G."/>
            <person name="Goodisman M.A."/>
            <person name="Liberles D.A."/>
            <person name="Roe R.M."/>
            <person name="Vargo E.L."/>
            <person name="Vilcinskas A."/>
            <person name="Wang J."/>
            <person name="Bornberg-Bauer E."/>
            <person name="Korb J."/>
            <person name="Zhang G."/>
            <person name="Liebig J."/>
        </authorList>
    </citation>
    <scope>NUCLEOTIDE SEQUENCE [LARGE SCALE GENOMIC DNA]</scope>
    <source>
        <tissue evidence="3">Whole organism</tissue>
    </source>
</reference>
<keyword evidence="1" id="KW-0520">NAD</keyword>
<gene>
    <name evidence="3" type="ORF">L798_08641</name>
</gene>
<keyword evidence="4" id="KW-1185">Reference proteome</keyword>
<dbReference type="GO" id="GO:1990404">
    <property type="term" value="F:NAD+-protein mono-ADP-ribosyltransferase activity"/>
    <property type="evidence" value="ECO:0007669"/>
    <property type="project" value="TreeGrafter"/>
</dbReference>
<evidence type="ECO:0000313" key="3">
    <source>
        <dbReference type="EMBL" id="KDR16898.1"/>
    </source>
</evidence>
<dbReference type="EC" id="2.4.2.-" evidence="1"/>
<dbReference type="PANTHER" id="PTHR45740:SF2">
    <property type="entry name" value="POLY [ADP-RIBOSE] POLYMERASE"/>
    <property type="match status" value="1"/>
</dbReference>
<accession>A0A067R443</accession>
<dbReference type="Pfam" id="PF00644">
    <property type="entry name" value="PARP"/>
    <property type="match status" value="1"/>
</dbReference>
<dbReference type="GO" id="GO:0005634">
    <property type="term" value="C:nucleus"/>
    <property type="evidence" value="ECO:0007669"/>
    <property type="project" value="TreeGrafter"/>
</dbReference>
<dbReference type="PROSITE" id="PS51059">
    <property type="entry name" value="PARP_CATALYTIC"/>
    <property type="match status" value="1"/>
</dbReference>
<sequence length="195" mass="22180">MEPSLVSCVLGRHKPSTWNYMSPTKEVELVPLSKCCSEFDSVIQSIDTTFRNKISSMVRVQNPFLWGSYLLKREECLNRGADVTEKKLFHATGELNVLSICQNNLDWRRSTRTKFGQGVSFSPSEDYANMYCNQLAGSMRALIIATVLVGRETQGNCGTIIPPRPYDTTIGRYGQVVVKYNDNEFYPLYVAYYSR</sequence>
<evidence type="ECO:0000313" key="4">
    <source>
        <dbReference type="Proteomes" id="UP000027135"/>
    </source>
</evidence>
<feature type="domain" description="PARP catalytic" evidence="2">
    <location>
        <begin position="14"/>
        <end position="195"/>
    </location>
</feature>
<dbReference type="GO" id="GO:0003950">
    <property type="term" value="F:NAD+ poly-ADP-ribosyltransferase activity"/>
    <property type="evidence" value="ECO:0007669"/>
    <property type="project" value="UniProtKB-UniRule"/>
</dbReference>
<dbReference type="Proteomes" id="UP000027135">
    <property type="component" value="Unassembled WGS sequence"/>
</dbReference>
<dbReference type="SUPFAM" id="SSF56399">
    <property type="entry name" value="ADP-ribosylation"/>
    <property type="match status" value="1"/>
</dbReference>
<dbReference type="EMBL" id="KK852771">
    <property type="protein sequence ID" value="KDR16898.1"/>
    <property type="molecule type" value="Genomic_DNA"/>
</dbReference>
<dbReference type="Gene3D" id="3.90.228.10">
    <property type="match status" value="1"/>
</dbReference>
<dbReference type="InterPro" id="IPR012317">
    <property type="entry name" value="Poly(ADP-ribose)pol_cat_dom"/>
</dbReference>
<evidence type="ECO:0000256" key="1">
    <source>
        <dbReference type="RuleBase" id="RU362114"/>
    </source>
</evidence>
<dbReference type="OMA" id="WESATHE"/>
<organism evidence="3 4">
    <name type="scientific">Zootermopsis nevadensis</name>
    <name type="common">Dampwood termite</name>
    <dbReference type="NCBI Taxonomy" id="136037"/>
    <lineage>
        <taxon>Eukaryota</taxon>
        <taxon>Metazoa</taxon>
        <taxon>Ecdysozoa</taxon>
        <taxon>Arthropoda</taxon>
        <taxon>Hexapoda</taxon>
        <taxon>Insecta</taxon>
        <taxon>Pterygota</taxon>
        <taxon>Neoptera</taxon>
        <taxon>Polyneoptera</taxon>
        <taxon>Dictyoptera</taxon>
        <taxon>Blattodea</taxon>
        <taxon>Blattoidea</taxon>
        <taxon>Termitoidae</taxon>
        <taxon>Termopsidae</taxon>
        <taxon>Zootermopsis</taxon>
    </lineage>
</organism>
<dbReference type="eggNOG" id="ENOG502QSC4">
    <property type="taxonomic scope" value="Eukaryota"/>
</dbReference>
<dbReference type="InterPro" id="IPR051712">
    <property type="entry name" value="ARTD-AVP"/>
</dbReference>
<keyword evidence="1" id="KW-0328">Glycosyltransferase</keyword>
<dbReference type="InParanoid" id="A0A067R443"/>